<keyword evidence="1" id="KW-1133">Transmembrane helix</keyword>
<feature type="transmembrane region" description="Helical" evidence="1">
    <location>
        <begin position="87"/>
        <end position="112"/>
    </location>
</feature>
<sequence>MPGVWKDEEMWEAVNWGASVVLLAAAIFALLLVHPWGQKIPRYLMFACILPITHAIYGYITKGLFLAGVIPLEFFDFSAWATLDVDYMILIDLLLFEPWFLIAGILFGLATLHYQSDIMGSNGLTM</sequence>
<evidence type="ECO:0000313" key="3">
    <source>
        <dbReference type="Proteomes" id="UP001309448"/>
    </source>
</evidence>
<comment type="caution">
    <text evidence="2">The sequence shown here is derived from an EMBL/GenBank/DDBJ whole genome shotgun (WGS) entry which is preliminary data.</text>
</comment>
<gene>
    <name evidence="2" type="ORF">P4U88_26035</name>
</gene>
<feature type="transmembrane region" description="Helical" evidence="1">
    <location>
        <begin position="13"/>
        <end position="32"/>
    </location>
</feature>
<dbReference type="EMBL" id="JARMDB010000032">
    <property type="protein sequence ID" value="MED1569244.1"/>
    <property type="molecule type" value="Genomic_DNA"/>
</dbReference>
<proteinExistence type="predicted"/>
<keyword evidence="1" id="KW-0472">Membrane</keyword>
<dbReference type="Proteomes" id="UP001309448">
    <property type="component" value="Unassembled WGS sequence"/>
</dbReference>
<name>A0ABU6N2B1_9BACI</name>
<dbReference type="RefSeq" id="WP_327921958.1">
    <property type="nucleotide sequence ID" value="NZ_JARMDB010000032.1"/>
</dbReference>
<evidence type="ECO:0000313" key="2">
    <source>
        <dbReference type="EMBL" id="MED1569244.1"/>
    </source>
</evidence>
<feature type="transmembrane region" description="Helical" evidence="1">
    <location>
        <begin position="44"/>
        <end position="67"/>
    </location>
</feature>
<accession>A0ABU6N2B1</accession>
<reference evidence="2 3" key="1">
    <citation type="submission" date="2023-03" db="EMBL/GenBank/DDBJ databases">
        <title>Bacillus Genome Sequencing.</title>
        <authorList>
            <person name="Dunlap C."/>
        </authorList>
    </citation>
    <scope>NUCLEOTIDE SEQUENCE [LARGE SCALE GENOMIC DNA]</scope>
    <source>
        <strain evidence="2 3">B-615</strain>
    </source>
</reference>
<organism evidence="2 3">
    <name type="scientific">Bacillus paramycoides</name>
    <dbReference type="NCBI Taxonomy" id="2026194"/>
    <lineage>
        <taxon>Bacteria</taxon>
        <taxon>Bacillati</taxon>
        <taxon>Bacillota</taxon>
        <taxon>Bacilli</taxon>
        <taxon>Bacillales</taxon>
        <taxon>Bacillaceae</taxon>
        <taxon>Bacillus</taxon>
        <taxon>Bacillus cereus group</taxon>
    </lineage>
</organism>
<keyword evidence="3" id="KW-1185">Reference proteome</keyword>
<evidence type="ECO:0000256" key="1">
    <source>
        <dbReference type="SAM" id="Phobius"/>
    </source>
</evidence>
<keyword evidence="1" id="KW-0812">Transmembrane</keyword>
<protein>
    <submittedName>
        <fullName evidence="2">DUF3995 domain-containing protein</fullName>
    </submittedName>
</protein>